<evidence type="ECO:0000259" key="1">
    <source>
        <dbReference type="Pfam" id="PF08530"/>
    </source>
</evidence>
<comment type="caution">
    <text evidence="2">The sequence shown here is derived from an EMBL/GenBank/DDBJ whole genome shotgun (WGS) entry which is preliminary data.</text>
</comment>
<gene>
    <name evidence="2" type="ORF">LCGC14_0927730</name>
</gene>
<reference evidence="2" key="1">
    <citation type="journal article" date="2015" name="Nature">
        <title>Complex archaea that bridge the gap between prokaryotes and eukaryotes.</title>
        <authorList>
            <person name="Spang A."/>
            <person name="Saw J.H."/>
            <person name="Jorgensen S.L."/>
            <person name="Zaremba-Niedzwiedzka K."/>
            <person name="Martijn J."/>
            <person name="Lind A.E."/>
            <person name="van Eijk R."/>
            <person name="Schleper C."/>
            <person name="Guy L."/>
            <person name="Ettema T.J."/>
        </authorList>
    </citation>
    <scope>NUCLEOTIDE SEQUENCE</scope>
</reference>
<dbReference type="Pfam" id="PF08530">
    <property type="entry name" value="PepX_C"/>
    <property type="match status" value="1"/>
</dbReference>
<proteinExistence type="predicted"/>
<name>A0A0F9P9S3_9ZZZZ</name>
<dbReference type="InterPro" id="IPR008979">
    <property type="entry name" value="Galactose-bd-like_sf"/>
</dbReference>
<dbReference type="SUPFAM" id="SSF49785">
    <property type="entry name" value="Galactose-binding domain-like"/>
    <property type="match status" value="1"/>
</dbReference>
<sequence>MVYEFTINLGDMSYVFMAGHRIQVDISSSNFPKHDRNLNTGGDLYTETEADIQIALNTIFHDDEFSSYIVLPVVPPEVKVFGGIAKVKTDDGTYNGPAEFHIYDNAVYLHFEDQWIKWNILDHWENSNFEFYIGDGELGRLVVKKGSDIVASGRKILFKT</sequence>
<dbReference type="InterPro" id="IPR013736">
    <property type="entry name" value="Xaa-Pro_dipept_C"/>
</dbReference>
<organism evidence="2">
    <name type="scientific">marine sediment metagenome</name>
    <dbReference type="NCBI Taxonomy" id="412755"/>
    <lineage>
        <taxon>unclassified sequences</taxon>
        <taxon>metagenomes</taxon>
        <taxon>ecological metagenomes</taxon>
    </lineage>
</organism>
<dbReference type="GO" id="GO:0008239">
    <property type="term" value="F:dipeptidyl-peptidase activity"/>
    <property type="evidence" value="ECO:0007669"/>
    <property type="project" value="InterPro"/>
</dbReference>
<dbReference type="AlphaFoldDB" id="A0A0F9P9S3"/>
<dbReference type="Gene3D" id="2.60.120.260">
    <property type="entry name" value="Galactose-binding domain-like"/>
    <property type="match status" value="1"/>
</dbReference>
<accession>A0A0F9P9S3</accession>
<protein>
    <recommendedName>
        <fullName evidence="1">Xaa-Pro dipeptidyl-peptidase C-terminal domain-containing protein</fullName>
    </recommendedName>
</protein>
<feature type="domain" description="Xaa-Pro dipeptidyl-peptidase C-terminal" evidence="1">
    <location>
        <begin position="2"/>
        <end position="69"/>
    </location>
</feature>
<dbReference type="EMBL" id="LAZR01003168">
    <property type="protein sequence ID" value="KKN21217.1"/>
    <property type="molecule type" value="Genomic_DNA"/>
</dbReference>
<evidence type="ECO:0000313" key="2">
    <source>
        <dbReference type="EMBL" id="KKN21217.1"/>
    </source>
</evidence>